<protein>
    <recommendedName>
        <fullName evidence="4">VRR-NUC domain-containing protein</fullName>
    </recommendedName>
</protein>
<dbReference type="RefSeq" id="WP_238235463.1">
    <property type="nucleotide sequence ID" value="NZ_BPQQ01000028.1"/>
</dbReference>
<evidence type="ECO:0000313" key="5">
    <source>
        <dbReference type="EMBL" id="GJE00578.1"/>
    </source>
</evidence>
<evidence type="ECO:0000259" key="4">
    <source>
        <dbReference type="SMART" id="SM00990"/>
    </source>
</evidence>
<gene>
    <name evidence="5" type="ORF">GMJLKIPL_2501</name>
</gene>
<dbReference type="InterPro" id="IPR014883">
    <property type="entry name" value="VRR_NUC"/>
</dbReference>
<comment type="caution">
    <text evidence="5">The sequence shown here is derived from an EMBL/GenBank/DDBJ whole genome shotgun (WGS) entry which is preliminary data.</text>
</comment>
<keyword evidence="2" id="KW-0540">Nuclease</keyword>
<dbReference type="InterPro" id="IPR011856">
    <property type="entry name" value="tRNA_endonuc-like_dom_sf"/>
</dbReference>
<dbReference type="Proteomes" id="UP001055153">
    <property type="component" value="Unassembled WGS sequence"/>
</dbReference>
<evidence type="ECO:0000256" key="2">
    <source>
        <dbReference type="ARBA" id="ARBA00022722"/>
    </source>
</evidence>
<evidence type="ECO:0000313" key="6">
    <source>
        <dbReference type="Proteomes" id="UP001055153"/>
    </source>
</evidence>
<sequence>MTRPEQNLQIAIVIALHHRFDCLISHVPNQGRRGLVEAGATKRMGLLTGHPDLIVYGRDGRAFHLEVKDKVQARERAVAPGERFASLSTDQKRVVPDLRERGFHVAVVDTVEDAIAAGAAFGLAPRRGARPEPATEF</sequence>
<dbReference type="Gene3D" id="3.40.1350.10">
    <property type="match status" value="1"/>
</dbReference>
<keyword evidence="3" id="KW-0378">Hydrolase</keyword>
<accession>A0ABQ4SF78</accession>
<proteinExistence type="predicted"/>
<dbReference type="SMART" id="SM00990">
    <property type="entry name" value="VRR_NUC"/>
    <property type="match status" value="1"/>
</dbReference>
<keyword evidence="6" id="KW-1185">Reference proteome</keyword>
<reference evidence="5" key="1">
    <citation type="journal article" date="2021" name="Front. Microbiol.">
        <title>Comprehensive Comparative Genomics and Phenotyping of Methylobacterium Species.</title>
        <authorList>
            <person name="Alessa O."/>
            <person name="Ogura Y."/>
            <person name="Fujitani Y."/>
            <person name="Takami H."/>
            <person name="Hayashi T."/>
            <person name="Sahin N."/>
            <person name="Tani A."/>
        </authorList>
    </citation>
    <scope>NUCLEOTIDE SEQUENCE</scope>
    <source>
        <strain evidence="5">DSM 17168</strain>
    </source>
</reference>
<evidence type="ECO:0000256" key="3">
    <source>
        <dbReference type="ARBA" id="ARBA00022801"/>
    </source>
</evidence>
<evidence type="ECO:0000256" key="1">
    <source>
        <dbReference type="ARBA" id="ARBA00001946"/>
    </source>
</evidence>
<reference evidence="5" key="2">
    <citation type="submission" date="2021-08" db="EMBL/GenBank/DDBJ databases">
        <authorList>
            <person name="Tani A."/>
            <person name="Ola A."/>
            <person name="Ogura Y."/>
            <person name="Katsura K."/>
            <person name="Hayashi T."/>
        </authorList>
    </citation>
    <scope>NUCLEOTIDE SEQUENCE</scope>
    <source>
        <strain evidence="5">DSM 17168</strain>
    </source>
</reference>
<organism evidence="5 6">
    <name type="scientific">Methylobacterium isbiliense</name>
    <dbReference type="NCBI Taxonomy" id="315478"/>
    <lineage>
        <taxon>Bacteria</taxon>
        <taxon>Pseudomonadati</taxon>
        <taxon>Pseudomonadota</taxon>
        <taxon>Alphaproteobacteria</taxon>
        <taxon>Hyphomicrobiales</taxon>
        <taxon>Methylobacteriaceae</taxon>
        <taxon>Methylobacterium</taxon>
    </lineage>
</organism>
<name>A0ABQ4SF78_9HYPH</name>
<comment type="cofactor">
    <cofactor evidence="1">
        <name>Mg(2+)</name>
        <dbReference type="ChEBI" id="CHEBI:18420"/>
    </cofactor>
</comment>
<feature type="domain" description="VRR-NUC" evidence="4">
    <location>
        <begin position="2"/>
        <end position="112"/>
    </location>
</feature>
<dbReference type="EMBL" id="BPQQ01000028">
    <property type="protein sequence ID" value="GJE00578.1"/>
    <property type="molecule type" value="Genomic_DNA"/>
</dbReference>